<dbReference type="SUPFAM" id="SSF55785">
    <property type="entry name" value="PYP-like sensor domain (PAS domain)"/>
    <property type="match status" value="1"/>
</dbReference>
<feature type="transmembrane region" description="Helical" evidence="9">
    <location>
        <begin position="367"/>
        <end position="390"/>
    </location>
</feature>
<dbReference type="InterPro" id="IPR052016">
    <property type="entry name" value="Bact_Sigma-Reg"/>
</dbReference>
<feature type="domain" description="PAS" evidence="10">
    <location>
        <begin position="458"/>
        <end position="503"/>
    </location>
</feature>
<reference evidence="12 13" key="1">
    <citation type="submission" date="2012-06" db="EMBL/GenBank/DDBJ databases">
        <title>Finished chromosome of genome of Oscillatoria acuminata PCC 6304.</title>
        <authorList>
            <consortium name="US DOE Joint Genome Institute"/>
            <person name="Gugger M."/>
            <person name="Coursin T."/>
            <person name="Rippka R."/>
            <person name="Tandeau De Marsac N."/>
            <person name="Huntemann M."/>
            <person name="Wei C.-L."/>
            <person name="Han J."/>
            <person name="Detter J.C."/>
            <person name="Han C."/>
            <person name="Tapia R."/>
            <person name="Davenport K."/>
            <person name="Daligault H."/>
            <person name="Erkkila T."/>
            <person name="Gu W."/>
            <person name="Munk A.C.C."/>
            <person name="Teshima H."/>
            <person name="Xu Y."/>
            <person name="Chain P."/>
            <person name="Chen A."/>
            <person name="Krypides N."/>
            <person name="Mavromatis K."/>
            <person name="Markowitz V."/>
            <person name="Szeto E."/>
            <person name="Ivanova N."/>
            <person name="Mikhailova N."/>
            <person name="Ovchinnikova G."/>
            <person name="Pagani I."/>
            <person name="Pati A."/>
            <person name="Goodwin L."/>
            <person name="Peters L."/>
            <person name="Pitluck S."/>
            <person name="Woyke T."/>
            <person name="Kerfeld C."/>
        </authorList>
    </citation>
    <scope>NUCLEOTIDE SEQUENCE [LARGE SCALE GENOMIC DNA]</scope>
    <source>
        <strain evidence="12 13">PCC 6304</strain>
    </source>
</reference>
<dbReference type="InParanoid" id="K9TR03"/>
<dbReference type="SMART" id="SM00304">
    <property type="entry name" value="HAMP"/>
    <property type="match status" value="1"/>
</dbReference>
<dbReference type="Pfam" id="PF00672">
    <property type="entry name" value="HAMP"/>
    <property type="match status" value="1"/>
</dbReference>
<evidence type="ECO:0000313" key="12">
    <source>
        <dbReference type="EMBL" id="AFY84439.1"/>
    </source>
</evidence>
<dbReference type="CDD" id="cd06225">
    <property type="entry name" value="HAMP"/>
    <property type="match status" value="1"/>
</dbReference>
<protein>
    <submittedName>
        <fullName evidence="12">Serine phosphatase RsbU, regulator of sigma subunit</fullName>
    </submittedName>
</protein>
<dbReference type="RefSeq" id="WP_015151055.1">
    <property type="nucleotide sequence ID" value="NC_019693.1"/>
</dbReference>
<dbReference type="PANTHER" id="PTHR43156">
    <property type="entry name" value="STAGE II SPORULATION PROTEIN E-RELATED"/>
    <property type="match status" value="1"/>
</dbReference>
<dbReference type="OrthoDB" id="9802500at2"/>
<dbReference type="Gene3D" id="3.30.450.20">
    <property type="entry name" value="PAS domain"/>
    <property type="match status" value="3"/>
</dbReference>
<dbReference type="eggNOG" id="COG5000">
    <property type="taxonomic scope" value="Bacteria"/>
</dbReference>
<evidence type="ECO:0000256" key="5">
    <source>
        <dbReference type="ARBA" id="ARBA00022989"/>
    </source>
</evidence>
<keyword evidence="6 9" id="KW-0472">Membrane</keyword>
<dbReference type="Gene3D" id="3.60.40.10">
    <property type="entry name" value="PPM-type phosphatase domain"/>
    <property type="match status" value="1"/>
</dbReference>
<feature type="compositionally biased region" description="Pro residues" evidence="8">
    <location>
        <begin position="8"/>
        <end position="18"/>
    </location>
</feature>
<dbReference type="AlphaFoldDB" id="K9TR03"/>
<gene>
    <name evidence="12" type="ORF">Oscil6304_4935</name>
</gene>
<feature type="coiled-coil region" evidence="7">
    <location>
        <begin position="417"/>
        <end position="468"/>
    </location>
</feature>
<dbReference type="GO" id="GO:0016791">
    <property type="term" value="F:phosphatase activity"/>
    <property type="evidence" value="ECO:0007669"/>
    <property type="project" value="TreeGrafter"/>
</dbReference>
<keyword evidence="13" id="KW-1185">Reference proteome</keyword>
<dbReference type="SMART" id="SM00331">
    <property type="entry name" value="PP2C_SIG"/>
    <property type="match status" value="1"/>
</dbReference>
<dbReference type="InterPro" id="IPR033479">
    <property type="entry name" value="dCache_1"/>
</dbReference>
<evidence type="ECO:0000259" key="10">
    <source>
        <dbReference type="PROSITE" id="PS50112"/>
    </source>
</evidence>
<evidence type="ECO:0000256" key="1">
    <source>
        <dbReference type="ARBA" id="ARBA00004651"/>
    </source>
</evidence>
<dbReference type="STRING" id="56110.Oscil6304_4935"/>
<evidence type="ECO:0000256" key="9">
    <source>
        <dbReference type="SAM" id="Phobius"/>
    </source>
</evidence>
<dbReference type="KEGG" id="oac:Oscil6304_4935"/>
<name>K9TR03_9CYAN</name>
<evidence type="ECO:0000256" key="2">
    <source>
        <dbReference type="ARBA" id="ARBA00022475"/>
    </source>
</evidence>
<evidence type="ECO:0000256" key="4">
    <source>
        <dbReference type="ARBA" id="ARBA00022801"/>
    </source>
</evidence>
<sequence length="829" mass="93658">MLTQSSPAPTPMPPPMNPIPLSRPRFQSLGKFRLRTVLVVPFIIPVLLSTGLVGWLSFRSGQQTVNELASQLRGEIALRVQEEMQRYLDRPHLVHHLNAQVFRQNGIDREDPEVLLEYFWEQSREFLDLGTIAYANERGEFVGVNPLEHYLVLSHEQTGRSLQRYAPREDGKLGELLRERPDYDARTRAWYQQAVTEGKPIWTRIEPSAIGQRLDISAVYPVYDRDRRFLGVLLWDIPLSGINQFLETLKIGKTGEAFILERNGLLVATSTQKATLIPGRNGEEPQRLPATESQNPRLSAALNALIAEFGSLENIKQSQGVEFFLEGARHFLQVMPFQDDRGIDWLILVGIPEADFMEEIHENTQQTVVLCFLALMVSISCGVAIAQWILRPILRVTRSSEQIANGQLDRHVYARGIIELEKLADAFNQMVDQLKASFNALEQANRDLIHHEQELAASKEQLEAVLNAVPGSISWINSSGTYLGVNRYLADSLNLDPEEMVGKKIGFAQNSHEYAEFMQQFLNGSKLGDSQEICIWVQGQPRYYLMVVQKYQEGMATVSVGIDISEWRYAQQESEKLKGENIRMSAELEVTQQLQKMLLPQPEELTAIEGLEIAAFMESAEEVGGDYYDVLNYDGVGTIAIGDVTGHGLESGILMVMTQTAVRTLKESRETDPLMFLDTLNRTIYHNVQRMKTDKNLTLAVLNYSQGEVRISGQHEEILVVRADGRIERVDTMDLGLPIGLDEDIREFIAQICVKLNSGDGIVVYTDGITEAQNRQKHRYGVNQLCDIISQHWHQSVEEIQQAAIADVRAYIDGQKTLDDMTLVVIKQK</sequence>
<dbReference type="InterPro" id="IPR001932">
    <property type="entry name" value="PPM-type_phosphatase-like_dom"/>
</dbReference>
<feature type="domain" description="HAMP" evidence="11">
    <location>
        <begin position="387"/>
        <end position="439"/>
    </location>
</feature>
<dbReference type="SUPFAM" id="SSF158472">
    <property type="entry name" value="HAMP domain-like"/>
    <property type="match status" value="1"/>
</dbReference>
<dbReference type="InterPro" id="IPR035965">
    <property type="entry name" value="PAS-like_dom_sf"/>
</dbReference>
<dbReference type="InterPro" id="IPR003660">
    <property type="entry name" value="HAMP_dom"/>
</dbReference>
<organism evidence="12 13">
    <name type="scientific">Oscillatoria acuminata PCC 6304</name>
    <dbReference type="NCBI Taxonomy" id="56110"/>
    <lineage>
        <taxon>Bacteria</taxon>
        <taxon>Bacillati</taxon>
        <taxon>Cyanobacteriota</taxon>
        <taxon>Cyanophyceae</taxon>
        <taxon>Oscillatoriophycideae</taxon>
        <taxon>Oscillatoriales</taxon>
        <taxon>Oscillatoriaceae</taxon>
        <taxon>Oscillatoria</taxon>
    </lineage>
</organism>
<evidence type="ECO:0000256" key="7">
    <source>
        <dbReference type="SAM" id="Coils"/>
    </source>
</evidence>
<keyword evidence="7" id="KW-0175">Coiled coil</keyword>
<dbReference type="PATRIC" id="fig|56110.3.peg.6020"/>
<dbReference type="Proteomes" id="UP000010367">
    <property type="component" value="Chromosome"/>
</dbReference>
<dbReference type="eggNOG" id="COG2208">
    <property type="taxonomic scope" value="Bacteria"/>
</dbReference>
<evidence type="ECO:0000256" key="6">
    <source>
        <dbReference type="ARBA" id="ARBA00023136"/>
    </source>
</evidence>
<dbReference type="HOGENOM" id="CLU_000445_114_10_3"/>
<dbReference type="GO" id="GO:0005886">
    <property type="term" value="C:plasma membrane"/>
    <property type="evidence" value="ECO:0007669"/>
    <property type="project" value="UniProtKB-SubCell"/>
</dbReference>
<keyword evidence="5 9" id="KW-1133">Transmembrane helix</keyword>
<dbReference type="InterPro" id="IPR036457">
    <property type="entry name" value="PPM-type-like_dom_sf"/>
</dbReference>
<comment type="subcellular location">
    <subcellularLocation>
        <location evidence="1">Cell membrane</location>
        <topology evidence="1">Multi-pass membrane protein</topology>
    </subcellularLocation>
</comment>
<dbReference type="GO" id="GO:0007165">
    <property type="term" value="P:signal transduction"/>
    <property type="evidence" value="ECO:0007669"/>
    <property type="project" value="InterPro"/>
</dbReference>
<dbReference type="CDD" id="cd12913">
    <property type="entry name" value="PDC1_MCP_like"/>
    <property type="match status" value="1"/>
</dbReference>
<dbReference type="PROSITE" id="PS50885">
    <property type="entry name" value="HAMP"/>
    <property type="match status" value="1"/>
</dbReference>
<evidence type="ECO:0000256" key="8">
    <source>
        <dbReference type="SAM" id="MobiDB-lite"/>
    </source>
</evidence>
<dbReference type="FunCoup" id="K9TR03">
    <property type="interactions" value="122"/>
</dbReference>
<dbReference type="PROSITE" id="PS50112">
    <property type="entry name" value="PAS"/>
    <property type="match status" value="1"/>
</dbReference>
<evidence type="ECO:0000259" key="11">
    <source>
        <dbReference type="PROSITE" id="PS50885"/>
    </source>
</evidence>
<feature type="transmembrane region" description="Helical" evidence="9">
    <location>
        <begin position="37"/>
        <end position="58"/>
    </location>
</feature>
<dbReference type="PANTHER" id="PTHR43156:SF2">
    <property type="entry name" value="STAGE II SPORULATION PROTEIN E"/>
    <property type="match status" value="1"/>
</dbReference>
<dbReference type="InterPro" id="IPR000014">
    <property type="entry name" value="PAS"/>
</dbReference>
<evidence type="ECO:0000256" key="3">
    <source>
        <dbReference type="ARBA" id="ARBA00022692"/>
    </source>
</evidence>
<proteinExistence type="predicted"/>
<feature type="region of interest" description="Disordered" evidence="8">
    <location>
        <begin position="1"/>
        <end position="20"/>
    </location>
</feature>
<evidence type="ECO:0000313" key="13">
    <source>
        <dbReference type="Proteomes" id="UP000010367"/>
    </source>
</evidence>
<dbReference type="Pfam" id="PF07228">
    <property type="entry name" value="SpoIIE"/>
    <property type="match status" value="1"/>
</dbReference>
<dbReference type="EMBL" id="CP003607">
    <property type="protein sequence ID" value="AFY84439.1"/>
    <property type="molecule type" value="Genomic_DNA"/>
</dbReference>
<keyword evidence="4" id="KW-0378">Hydrolase</keyword>
<dbReference type="Pfam" id="PF02743">
    <property type="entry name" value="dCache_1"/>
    <property type="match status" value="1"/>
</dbReference>
<keyword evidence="3 9" id="KW-0812">Transmembrane</keyword>
<accession>K9TR03</accession>
<keyword evidence="2" id="KW-1003">Cell membrane</keyword>
<dbReference type="Gene3D" id="6.10.340.10">
    <property type="match status" value="1"/>
</dbReference>